<dbReference type="PANTHER" id="PTHR11089">
    <property type="entry name" value="GTP-BINDING PROTEIN-RELATED"/>
    <property type="match status" value="1"/>
</dbReference>
<dbReference type="PRINTS" id="PR00326">
    <property type="entry name" value="GTP1OBG"/>
</dbReference>
<sequence>MVMKKEKKVNISGKPKHSLDVNRSDGKSGTRTAATVRRLKMYNTRPKRNAKGKILKHDLQEPTLPNTRIQPDRRWFGNTRVVDQKALKHFRDELHNKLSSNYNVILKERMLPMSLLQDHQKQAKAHLLDVEPFKDAFGPQRKRKRPKLLAVDYESLLKRADGSQDAFEEKAAAAPSVEGTEADGLRDLVRHTMFEKGQSKRIWGELYKVIDSSDVVVQVLDARDPNGTRCYHLERHLREHCKHKHMVFLLNKCDLVPAWATKGWLRVLSKDYPTLAFHASINKSFGKGSLLSVLRQFARLKSDKQAISVGFVGYPNVGKSSVINTLRTKSYVICKVVEEYDALDVLVCKVAPVPGETKVWQYITLTKRIFLIDCPGVVYQNSDTETDIVLKGVVRVTNLEDATEHIGEVLKRVKKEHLERAYKIKNWVDQEDFLIQLCRISGKLLKYNMVAHSSLASHCSLRRTYSAYGGICCRQHGGEPDMACVAKMVLHDWQRGRIPFFVPPPKVENASEQASTSSANDEAAVDNDRASAALRAIANVVSSQQLKSVPVQRDLFDQKELEGDDPEQQGSDQELGSESDPEAGQESDEESEKDSGKEPEEELEKPTESSK</sequence>
<feature type="compositionally biased region" description="Polar residues" evidence="6">
    <location>
        <begin position="510"/>
        <end position="520"/>
    </location>
</feature>
<dbReference type="InterPro" id="IPR050755">
    <property type="entry name" value="TRAFAC_YlqF/YawG_RiboMat"/>
</dbReference>
<accession>A0A4Y7L943</accession>
<dbReference type="FunFam" id="3.40.50.300:FF:000559">
    <property type="entry name" value="Nuclear/nucleolar GTPase 2"/>
    <property type="match status" value="1"/>
</dbReference>
<gene>
    <name evidence="8" type="ORF">C5167_043250</name>
</gene>
<dbReference type="GO" id="GO:0005525">
    <property type="term" value="F:GTP binding"/>
    <property type="evidence" value="ECO:0007669"/>
    <property type="project" value="UniProtKB-KW"/>
</dbReference>
<dbReference type="InterPro" id="IPR023179">
    <property type="entry name" value="GTP-bd_ortho_bundle_sf"/>
</dbReference>
<dbReference type="OMA" id="YHNNDTE"/>
<reference evidence="8 9" key="1">
    <citation type="journal article" date="2018" name="Science">
        <title>The opium poppy genome and morphinan production.</title>
        <authorList>
            <person name="Guo L."/>
            <person name="Winzer T."/>
            <person name="Yang X."/>
            <person name="Li Y."/>
            <person name="Ning Z."/>
            <person name="He Z."/>
            <person name="Teodor R."/>
            <person name="Lu Y."/>
            <person name="Bowser T.A."/>
            <person name="Graham I.A."/>
            <person name="Ye K."/>
        </authorList>
    </citation>
    <scope>NUCLEOTIDE SEQUENCE [LARGE SCALE GENOMIC DNA]</scope>
    <source>
        <strain evidence="9">cv. HN1</strain>
        <tissue evidence="8">Leaves</tissue>
    </source>
</reference>
<organism evidence="8 9">
    <name type="scientific">Papaver somniferum</name>
    <name type="common">Opium poppy</name>
    <dbReference type="NCBI Taxonomy" id="3469"/>
    <lineage>
        <taxon>Eukaryota</taxon>
        <taxon>Viridiplantae</taxon>
        <taxon>Streptophyta</taxon>
        <taxon>Embryophyta</taxon>
        <taxon>Tracheophyta</taxon>
        <taxon>Spermatophyta</taxon>
        <taxon>Magnoliopsida</taxon>
        <taxon>Ranunculales</taxon>
        <taxon>Papaveraceae</taxon>
        <taxon>Papaveroideae</taxon>
        <taxon>Papaver</taxon>
    </lineage>
</organism>
<dbReference type="GO" id="GO:0005730">
    <property type="term" value="C:nucleolus"/>
    <property type="evidence" value="ECO:0007669"/>
    <property type="project" value="UniProtKB-SubCell"/>
</dbReference>
<dbReference type="SUPFAM" id="SSF52540">
    <property type="entry name" value="P-loop containing nucleoside triphosphate hydrolases"/>
    <property type="match status" value="1"/>
</dbReference>
<feature type="compositionally biased region" description="Acidic residues" evidence="6">
    <location>
        <begin position="575"/>
        <end position="592"/>
    </location>
</feature>
<dbReference type="Pfam" id="PF01926">
    <property type="entry name" value="MMR_HSR1"/>
    <property type="match status" value="1"/>
</dbReference>
<comment type="subcellular location">
    <subcellularLocation>
        <location evidence="1 5">Nucleus</location>
        <location evidence="1 5">Nucleolus</location>
    </subcellularLocation>
</comment>
<dbReference type="Proteomes" id="UP000316621">
    <property type="component" value="Chromosome 10"/>
</dbReference>
<comment type="similarity">
    <text evidence="5">Belongs to the TRAFAC class YlqF/YawG GTPase family. RsgA subfamily.</text>
</comment>
<dbReference type="Gene3D" id="3.40.50.300">
    <property type="entry name" value="P-loop containing nucleotide triphosphate hydrolases"/>
    <property type="match status" value="1"/>
</dbReference>
<keyword evidence="3 5" id="KW-0342">GTP-binding</keyword>
<dbReference type="CDD" id="cd01858">
    <property type="entry name" value="NGP_1"/>
    <property type="match status" value="1"/>
</dbReference>
<feature type="compositionally biased region" description="Basic and acidic residues" evidence="6">
    <location>
        <begin position="17"/>
        <end position="28"/>
    </location>
</feature>
<keyword evidence="2 5" id="KW-0547">Nucleotide-binding</keyword>
<dbReference type="InterPro" id="IPR012971">
    <property type="entry name" value="NOG2_N_dom"/>
</dbReference>
<dbReference type="Gene3D" id="1.10.1580.10">
    <property type="match status" value="1"/>
</dbReference>
<dbReference type="InterPro" id="IPR030378">
    <property type="entry name" value="G_CP_dom"/>
</dbReference>
<evidence type="ECO:0000313" key="9">
    <source>
        <dbReference type="Proteomes" id="UP000316621"/>
    </source>
</evidence>
<evidence type="ECO:0000256" key="3">
    <source>
        <dbReference type="ARBA" id="ARBA00023134"/>
    </source>
</evidence>
<keyword evidence="9" id="KW-1185">Reference proteome</keyword>
<proteinExistence type="inferred from homology"/>
<evidence type="ECO:0000256" key="5">
    <source>
        <dbReference type="RuleBase" id="RU364023"/>
    </source>
</evidence>
<protein>
    <recommendedName>
        <fullName evidence="5">Nuclear/nucleolar GTPase 2</fullName>
    </recommendedName>
</protein>
<dbReference type="InterPro" id="IPR027417">
    <property type="entry name" value="P-loop_NTPase"/>
</dbReference>
<dbReference type="AlphaFoldDB" id="A0A4Y7L943"/>
<evidence type="ECO:0000256" key="1">
    <source>
        <dbReference type="ARBA" id="ARBA00004604"/>
    </source>
</evidence>
<evidence type="ECO:0000256" key="6">
    <source>
        <dbReference type="SAM" id="MobiDB-lite"/>
    </source>
</evidence>
<keyword evidence="5" id="KW-0378">Hydrolase</keyword>
<feature type="domain" description="CP-type G" evidence="7">
    <location>
        <begin position="203"/>
        <end position="380"/>
    </location>
</feature>
<feature type="region of interest" description="Disordered" evidence="6">
    <location>
        <begin position="1"/>
        <end position="32"/>
    </location>
</feature>
<dbReference type="EMBL" id="CM010724">
    <property type="protein sequence ID" value="RZC80665.1"/>
    <property type="molecule type" value="Genomic_DNA"/>
</dbReference>
<evidence type="ECO:0000259" key="7">
    <source>
        <dbReference type="PROSITE" id="PS51721"/>
    </source>
</evidence>
<dbReference type="Gramene" id="RZC80665">
    <property type="protein sequence ID" value="RZC80665"/>
    <property type="gene ID" value="C5167_043250"/>
</dbReference>
<feature type="region of interest" description="Disordered" evidence="6">
    <location>
        <begin position="504"/>
        <end position="525"/>
    </location>
</feature>
<evidence type="ECO:0000256" key="4">
    <source>
        <dbReference type="ARBA" id="ARBA00023242"/>
    </source>
</evidence>
<dbReference type="STRING" id="3469.A0A4Y7L943"/>
<evidence type="ECO:0000313" key="8">
    <source>
        <dbReference type="EMBL" id="RZC80665.1"/>
    </source>
</evidence>
<evidence type="ECO:0000256" key="2">
    <source>
        <dbReference type="ARBA" id="ARBA00022741"/>
    </source>
</evidence>
<name>A0A4Y7L943_PAPSO</name>
<dbReference type="PROSITE" id="PS51721">
    <property type="entry name" value="G_CP"/>
    <property type="match status" value="1"/>
</dbReference>
<dbReference type="InterPro" id="IPR006073">
    <property type="entry name" value="GTP-bd"/>
</dbReference>
<keyword evidence="4 5" id="KW-0539">Nucleus</keyword>
<dbReference type="PANTHER" id="PTHR11089:SF9">
    <property type="entry name" value="NUCLEOLAR GTP-BINDING PROTEIN 2"/>
    <property type="match status" value="1"/>
</dbReference>
<feature type="region of interest" description="Disordered" evidence="6">
    <location>
        <begin position="551"/>
        <end position="611"/>
    </location>
</feature>
<dbReference type="Pfam" id="PF08153">
    <property type="entry name" value="NGP1NT"/>
    <property type="match status" value="1"/>
</dbReference>
<dbReference type="GO" id="GO:0016787">
    <property type="term" value="F:hydrolase activity"/>
    <property type="evidence" value="ECO:0007669"/>
    <property type="project" value="UniProtKB-KW"/>
</dbReference>
<feature type="compositionally biased region" description="Basic and acidic residues" evidence="6">
    <location>
        <begin position="593"/>
        <end position="611"/>
    </location>
</feature>
<dbReference type="InterPro" id="IPR024929">
    <property type="entry name" value="GNL2_CP_dom"/>
</dbReference>
<comment type="function">
    <text evidence="5">GTPase involved in pre-60S ribosomal subunit maturation.</text>
</comment>